<dbReference type="Proteomes" id="UP000291404">
    <property type="component" value="Unassembled WGS sequence"/>
</dbReference>
<evidence type="ECO:0000256" key="1">
    <source>
        <dbReference type="ARBA" id="ARBA00006678"/>
    </source>
</evidence>
<dbReference type="InterPro" id="IPR020568">
    <property type="entry name" value="Ribosomal_Su5_D2-typ_SF"/>
</dbReference>
<name>A0A4V2JWR1_9MICR</name>
<dbReference type="InterPro" id="IPR001247">
    <property type="entry name" value="ExoRNase_PH_dom1"/>
</dbReference>
<evidence type="ECO:0000313" key="5">
    <source>
        <dbReference type="Proteomes" id="UP000291404"/>
    </source>
</evidence>
<dbReference type="GO" id="GO:0034475">
    <property type="term" value="P:U4 snRNA 3'-end processing"/>
    <property type="evidence" value="ECO:0007669"/>
    <property type="project" value="TreeGrafter"/>
</dbReference>
<protein>
    <submittedName>
        <fullName evidence="3">Putative exoribonuclease</fullName>
    </submittedName>
</protein>
<gene>
    <name evidence="3" type="ORF">CWI36_0081p0020</name>
    <name evidence="4" type="ORF">CWI39_0051p0030</name>
</gene>
<dbReference type="GO" id="GO:0005730">
    <property type="term" value="C:nucleolus"/>
    <property type="evidence" value="ECO:0007669"/>
    <property type="project" value="TreeGrafter"/>
</dbReference>
<dbReference type="GO" id="GO:0003723">
    <property type="term" value="F:RNA binding"/>
    <property type="evidence" value="ECO:0007669"/>
    <property type="project" value="TreeGrafter"/>
</dbReference>
<dbReference type="VEuPathDB" id="MicrosporidiaDB:CWI36_0081p0020"/>
<reference evidence="5 6" key="1">
    <citation type="submission" date="2017-12" db="EMBL/GenBank/DDBJ databases">
        <authorList>
            <person name="Pombert J.-F."/>
            <person name="Haag K.L."/>
            <person name="Ebert D."/>
        </authorList>
    </citation>
    <scope>NUCLEOTIDE SEQUENCE [LARGE SCALE GENOMIC DNA]</scope>
    <source>
        <strain evidence="3">BE-OM-2</strain>
        <strain evidence="4">IL-BN-2</strain>
    </source>
</reference>
<dbReference type="Proteomes" id="UP000293045">
    <property type="component" value="Unassembled WGS sequence"/>
</dbReference>
<evidence type="ECO:0000313" key="3">
    <source>
        <dbReference type="EMBL" id="TBU08942.1"/>
    </source>
</evidence>
<dbReference type="STRING" id="148818.A0A4V2JWR1"/>
<organism evidence="3 5">
    <name type="scientific">Hamiltosporidium magnivora</name>
    <dbReference type="NCBI Taxonomy" id="148818"/>
    <lineage>
        <taxon>Eukaryota</taxon>
        <taxon>Fungi</taxon>
        <taxon>Fungi incertae sedis</taxon>
        <taxon>Microsporidia</taxon>
        <taxon>Dubosqiidae</taxon>
        <taxon>Hamiltosporidium</taxon>
    </lineage>
</organism>
<dbReference type="GO" id="GO:0000177">
    <property type="term" value="C:cytoplasmic exosome (RNase complex)"/>
    <property type="evidence" value="ECO:0007669"/>
    <property type="project" value="TreeGrafter"/>
</dbReference>
<dbReference type="Gene3D" id="3.30.230.70">
    <property type="entry name" value="GHMP Kinase, N-terminal domain"/>
    <property type="match status" value="1"/>
</dbReference>
<dbReference type="AlphaFoldDB" id="A0A4V2JWR1"/>
<dbReference type="EMBL" id="PIXR01000051">
    <property type="protein sequence ID" value="TBU09677.1"/>
    <property type="molecule type" value="Genomic_DNA"/>
</dbReference>
<evidence type="ECO:0000313" key="6">
    <source>
        <dbReference type="Proteomes" id="UP000293045"/>
    </source>
</evidence>
<comment type="similarity">
    <text evidence="1">Belongs to the RNase PH family.</text>
</comment>
<dbReference type="GO" id="GO:0071028">
    <property type="term" value="P:nuclear mRNA surveillance"/>
    <property type="evidence" value="ECO:0007669"/>
    <property type="project" value="TreeGrafter"/>
</dbReference>
<dbReference type="Pfam" id="PF01138">
    <property type="entry name" value="RNase_PH"/>
    <property type="match status" value="1"/>
</dbReference>
<comment type="caution">
    <text evidence="3">The sequence shown here is derived from an EMBL/GenBank/DDBJ whole genome shotgun (WGS) entry which is preliminary data.</text>
</comment>
<dbReference type="GO" id="GO:0000176">
    <property type="term" value="C:nuclear exosome (RNase complex)"/>
    <property type="evidence" value="ECO:0007669"/>
    <property type="project" value="TreeGrafter"/>
</dbReference>
<sequence length="190" mass="21959">MEDIKCNVGVLKDVLGSSMFSFKGTVVYCAVLHMSEPPLRHEDDEKAYVEVKCKTSSHFHSKELERYISNYINKIIHKFCILEADKFKMMQINIFISEKYSNILCCAINSCLLALLDAGIPLRKMFYAVSTCQYEEEAIVFEKEKESFIHIFSHAFGKISADAIQKAKKDLEILEEYILFSLRDKFILVE</sequence>
<evidence type="ECO:0000259" key="2">
    <source>
        <dbReference type="Pfam" id="PF01138"/>
    </source>
</evidence>
<dbReference type="InterPro" id="IPR027408">
    <property type="entry name" value="PNPase/RNase_PH_dom_sf"/>
</dbReference>
<keyword evidence="5" id="KW-1185">Reference proteome</keyword>
<proteinExistence type="inferred from homology"/>
<dbReference type="InterPro" id="IPR050080">
    <property type="entry name" value="RNase_PH"/>
</dbReference>
<dbReference type="SUPFAM" id="SSF54211">
    <property type="entry name" value="Ribosomal protein S5 domain 2-like"/>
    <property type="match status" value="1"/>
</dbReference>
<accession>A0A4V2JWR1</accession>
<dbReference type="GO" id="GO:0071051">
    <property type="term" value="P:poly(A)-dependent snoRNA 3'-end processing"/>
    <property type="evidence" value="ECO:0007669"/>
    <property type="project" value="TreeGrafter"/>
</dbReference>
<dbReference type="PANTHER" id="PTHR11953:SF0">
    <property type="entry name" value="EXOSOME COMPLEX COMPONENT RRP41"/>
    <property type="match status" value="1"/>
</dbReference>
<dbReference type="GO" id="GO:0016075">
    <property type="term" value="P:rRNA catabolic process"/>
    <property type="evidence" value="ECO:0007669"/>
    <property type="project" value="TreeGrafter"/>
</dbReference>
<evidence type="ECO:0000313" key="4">
    <source>
        <dbReference type="EMBL" id="TBU09677.1"/>
    </source>
</evidence>
<dbReference type="EMBL" id="PITI01000081">
    <property type="protein sequence ID" value="TBU08942.1"/>
    <property type="molecule type" value="Genomic_DNA"/>
</dbReference>
<dbReference type="VEuPathDB" id="MicrosporidiaDB:CWI39_0051p0030"/>
<dbReference type="PANTHER" id="PTHR11953">
    <property type="entry name" value="EXOSOME COMPLEX COMPONENT"/>
    <property type="match status" value="1"/>
</dbReference>
<feature type="domain" description="Exoribonuclease phosphorolytic" evidence="2">
    <location>
        <begin position="3"/>
        <end position="121"/>
    </location>
</feature>